<gene>
    <name evidence="2" type="ORF">S12H4_40199</name>
</gene>
<evidence type="ECO:0000313" key="2">
    <source>
        <dbReference type="EMBL" id="GAI91177.1"/>
    </source>
</evidence>
<reference evidence="2" key="1">
    <citation type="journal article" date="2014" name="Front. Microbiol.">
        <title>High frequency of phylogenetically diverse reductive dehalogenase-homologous genes in deep subseafloor sedimentary metagenomes.</title>
        <authorList>
            <person name="Kawai M."/>
            <person name="Futagami T."/>
            <person name="Toyoda A."/>
            <person name="Takaki Y."/>
            <person name="Nishi S."/>
            <person name="Hori S."/>
            <person name="Arai W."/>
            <person name="Tsubouchi T."/>
            <person name="Morono Y."/>
            <person name="Uchiyama I."/>
            <person name="Ito T."/>
            <person name="Fujiyama A."/>
            <person name="Inagaki F."/>
            <person name="Takami H."/>
        </authorList>
    </citation>
    <scope>NUCLEOTIDE SEQUENCE</scope>
    <source>
        <strain evidence="2">Expedition CK06-06</strain>
    </source>
</reference>
<dbReference type="Gene3D" id="1.10.10.2830">
    <property type="match status" value="1"/>
</dbReference>
<proteinExistence type="predicted"/>
<comment type="caution">
    <text evidence="2">The sequence shown here is derived from an EMBL/GenBank/DDBJ whole genome shotgun (WGS) entry which is preliminary data.</text>
</comment>
<sequence>FGTPKAVAEELGITEVTVRKWLGYHAVPEKLKKMVDEKKISTREATRISENIPDESKAVEIAEKMVEEKLTKPQKDRVFDEIEEEPEVPVERIFKRAEEKKVQSEITIVLPPKAAEGLDRAASDEDKEPATLARDVVVTWLRDQEYFGR</sequence>
<protein>
    <recommendedName>
        <fullName evidence="1">ParB/Spo0J HTH domain-containing protein</fullName>
    </recommendedName>
</protein>
<dbReference type="SUPFAM" id="SSF109709">
    <property type="entry name" value="KorB DNA-binding domain-like"/>
    <property type="match status" value="1"/>
</dbReference>
<accession>X1SDT8</accession>
<organism evidence="2">
    <name type="scientific">marine sediment metagenome</name>
    <dbReference type="NCBI Taxonomy" id="412755"/>
    <lineage>
        <taxon>unclassified sequences</taxon>
        <taxon>metagenomes</taxon>
        <taxon>ecological metagenomes</taxon>
    </lineage>
</organism>
<feature type="domain" description="ParB/Spo0J HTH" evidence="1">
    <location>
        <begin position="4"/>
        <end position="82"/>
    </location>
</feature>
<name>X1SDT8_9ZZZZ</name>
<dbReference type="InterPro" id="IPR041468">
    <property type="entry name" value="HTH_ParB/Spo0J"/>
</dbReference>
<dbReference type="EMBL" id="BARW01024381">
    <property type="protein sequence ID" value="GAI91177.1"/>
    <property type="molecule type" value="Genomic_DNA"/>
</dbReference>
<feature type="non-terminal residue" evidence="2">
    <location>
        <position position="1"/>
    </location>
</feature>
<dbReference type="Pfam" id="PF17762">
    <property type="entry name" value="HTH_ParB"/>
    <property type="match status" value="1"/>
</dbReference>
<evidence type="ECO:0000259" key="1">
    <source>
        <dbReference type="Pfam" id="PF17762"/>
    </source>
</evidence>
<dbReference type="AlphaFoldDB" id="X1SDT8"/>